<keyword evidence="3 12" id="KW-0436">Ligase</keyword>
<dbReference type="GO" id="GO:0005524">
    <property type="term" value="F:ATP binding"/>
    <property type="evidence" value="ECO:0007669"/>
    <property type="project" value="UniProtKB-KW"/>
</dbReference>
<dbReference type="GO" id="GO:0097268">
    <property type="term" value="C:cytoophidium"/>
    <property type="evidence" value="ECO:0007669"/>
    <property type="project" value="UniProtKB-ARBA"/>
</dbReference>
<feature type="binding site" evidence="12">
    <location>
        <begin position="191"/>
        <end position="196"/>
    </location>
    <ligand>
        <name>UTP</name>
        <dbReference type="ChEBI" id="CHEBI:46398"/>
    </ligand>
</feature>
<comment type="catalytic activity">
    <reaction evidence="12">
        <text>UTP + NH4(+) + ATP = CTP + ADP + phosphate + 2 H(+)</text>
        <dbReference type="Rhea" id="RHEA:16597"/>
        <dbReference type="ChEBI" id="CHEBI:15378"/>
        <dbReference type="ChEBI" id="CHEBI:28938"/>
        <dbReference type="ChEBI" id="CHEBI:30616"/>
        <dbReference type="ChEBI" id="CHEBI:37563"/>
        <dbReference type="ChEBI" id="CHEBI:43474"/>
        <dbReference type="ChEBI" id="CHEBI:46398"/>
        <dbReference type="ChEBI" id="CHEBI:456216"/>
    </reaction>
</comment>
<feature type="binding site" evidence="12">
    <location>
        <position position="227"/>
    </location>
    <ligand>
        <name>CTP</name>
        <dbReference type="ChEBI" id="CHEBI:37563"/>
        <note>allosteric inhibitor</note>
    </ligand>
</feature>
<dbReference type="PANTHER" id="PTHR11550">
    <property type="entry name" value="CTP SYNTHASE"/>
    <property type="match status" value="1"/>
</dbReference>
<keyword evidence="8 12" id="KW-0315">Glutamine amidotransferase</keyword>
<feature type="region of interest" description="Amidoligase domain" evidence="12">
    <location>
        <begin position="1"/>
        <end position="270"/>
    </location>
</feature>
<dbReference type="NCBIfam" id="NF003792">
    <property type="entry name" value="PRK05380.1"/>
    <property type="match status" value="1"/>
</dbReference>
<evidence type="ECO:0000256" key="4">
    <source>
        <dbReference type="ARBA" id="ARBA00022723"/>
    </source>
</evidence>
<accession>A0A1M4X4J0</accession>
<evidence type="ECO:0000256" key="10">
    <source>
        <dbReference type="ARBA" id="ARBA00047781"/>
    </source>
</evidence>
<dbReference type="InterPro" id="IPR033828">
    <property type="entry name" value="GATase1_CTP_Synthase"/>
</dbReference>
<gene>
    <name evidence="12" type="primary">pyrG</name>
    <name evidence="15" type="ORF">SAMN02745117_00990</name>
</gene>
<feature type="binding site" evidence="12">
    <location>
        <position position="71"/>
    </location>
    <ligand>
        <name>Mg(2+)</name>
        <dbReference type="ChEBI" id="CHEBI:18420"/>
    </ligand>
</feature>
<comment type="subunit">
    <text evidence="12">Homotetramer.</text>
</comment>
<dbReference type="AlphaFoldDB" id="A0A1M4X4J0"/>
<feature type="active site" description="Nucleophile; for glutamine hydrolysis" evidence="12">
    <location>
        <position position="384"/>
    </location>
</feature>
<keyword evidence="16" id="KW-1185">Reference proteome</keyword>
<keyword evidence="9 12" id="KW-0665">Pyrimidine biosynthesis</keyword>
<dbReference type="Pfam" id="PF06418">
    <property type="entry name" value="CTP_synth_N"/>
    <property type="match status" value="1"/>
</dbReference>
<dbReference type="FunFam" id="3.40.50.880:FF:000002">
    <property type="entry name" value="CTP synthase"/>
    <property type="match status" value="1"/>
</dbReference>
<dbReference type="UniPathway" id="UPA00159">
    <property type="reaction ID" value="UER00277"/>
</dbReference>
<dbReference type="STRING" id="1122156.SAMN02745117_00990"/>
<evidence type="ECO:0000256" key="6">
    <source>
        <dbReference type="ARBA" id="ARBA00022840"/>
    </source>
</evidence>
<keyword evidence="6 12" id="KW-0067">ATP-binding</keyword>
<evidence type="ECO:0000256" key="8">
    <source>
        <dbReference type="ARBA" id="ARBA00022962"/>
    </source>
</evidence>
<organism evidence="15 16">
    <name type="scientific">Lampropedia hyalina DSM 16112</name>
    <dbReference type="NCBI Taxonomy" id="1122156"/>
    <lineage>
        <taxon>Bacteria</taxon>
        <taxon>Pseudomonadati</taxon>
        <taxon>Pseudomonadota</taxon>
        <taxon>Betaproteobacteria</taxon>
        <taxon>Burkholderiales</taxon>
        <taxon>Comamonadaceae</taxon>
        <taxon>Lampropedia</taxon>
    </lineage>
</organism>
<feature type="binding site" evidence="12">
    <location>
        <position position="408"/>
    </location>
    <ligand>
        <name>L-glutamine</name>
        <dbReference type="ChEBI" id="CHEBI:58359"/>
    </ligand>
</feature>
<feature type="domain" description="Glutamine amidotransferase" evidence="13">
    <location>
        <begin position="305"/>
        <end position="540"/>
    </location>
</feature>
<evidence type="ECO:0000256" key="1">
    <source>
        <dbReference type="ARBA" id="ARBA00005171"/>
    </source>
</evidence>
<evidence type="ECO:0000256" key="12">
    <source>
        <dbReference type="HAMAP-Rule" id="MF_01227"/>
    </source>
</evidence>
<feature type="binding site" evidence="12">
    <location>
        <position position="227"/>
    </location>
    <ligand>
        <name>UTP</name>
        <dbReference type="ChEBI" id="CHEBI:46398"/>
    </ligand>
</feature>
<evidence type="ECO:0000256" key="2">
    <source>
        <dbReference type="ARBA" id="ARBA00007533"/>
    </source>
</evidence>
<dbReference type="GO" id="GO:0005829">
    <property type="term" value="C:cytosol"/>
    <property type="evidence" value="ECO:0007669"/>
    <property type="project" value="TreeGrafter"/>
</dbReference>
<dbReference type="InterPro" id="IPR017926">
    <property type="entry name" value="GATASE"/>
</dbReference>
<comment type="catalytic activity">
    <reaction evidence="10 12">
        <text>UTP + L-glutamine + ATP + H2O = CTP + L-glutamate + ADP + phosphate + 2 H(+)</text>
        <dbReference type="Rhea" id="RHEA:26426"/>
        <dbReference type="ChEBI" id="CHEBI:15377"/>
        <dbReference type="ChEBI" id="CHEBI:15378"/>
        <dbReference type="ChEBI" id="CHEBI:29985"/>
        <dbReference type="ChEBI" id="CHEBI:30616"/>
        <dbReference type="ChEBI" id="CHEBI:37563"/>
        <dbReference type="ChEBI" id="CHEBI:43474"/>
        <dbReference type="ChEBI" id="CHEBI:46398"/>
        <dbReference type="ChEBI" id="CHEBI:58359"/>
        <dbReference type="ChEBI" id="CHEBI:456216"/>
        <dbReference type="EC" id="6.3.4.2"/>
    </reaction>
</comment>
<protein>
    <recommendedName>
        <fullName evidence="12">CTP synthase</fullName>
        <ecNumber evidence="12">6.3.4.2</ecNumber>
    </recommendedName>
    <alternativeName>
        <fullName evidence="12">Cytidine 5'-triphosphate synthase</fullName>
    </alternativeName>
    <alternativeName>
        <fullName evidence="12">Cytidine triphosphate synthetase</fullName>
        <shortName evidence="12">CTP synthetase</shortName>
        <shortName evidence="12">CTPS</shortName>
    </alternativeName>
    <alternativeName>
        <fullName evidence="12">UTP--ammonia ligase</fullName>
    </alternativeName>
</protein>
<dbReference type="PROSITE" id="PS51273">
    <property type="entry name" value="GATASE_TYPE_1"/>
    <property type="match status" value="1"/>
</dbReference>
<comment type="function">
    <text evidence="11 12">Catalyzes the ATP-dependent amination of UTP to CTP with either L-glutamine or ammonia as the source of nitrogen. Regulates intracellular CTP levels through interactions with the four ribonucleotide triphosphates.</text>
</comment>
<dbReference type="Proteomes" id="UP000184327">
    <property type="component" value="Unassembled WGS sequence"/>
</dbReference>
<dbReference type="InterPro" id="IPR017456">
    <property type="entry name" value="CTP_synthase_N"/>
</dbReference>
<comment type="activity regulation">
    <text evidence="12">Allosterically activated by GTP, when glutamine is the substrate; GTP has no effect on the reaction when ammonia is the substrate. The allosteric effector GTP functions by stabilizing the protein conformation that binds the tetrahedral intermediate(s) formed during glutamine hydrolysis. Inhibited by the product CTP, via allosteric rather than competitive inhibition.</text>
</comment>
<feature type="binding site" evidence="12">
    <location>
        <begin position="14"/>
        <end position="19"/>
    </location>
    <ligand>
        <name>ATP</name>
        <dbReference type="ChEBI" id="CHEBI:30616"/>
    </ligand>
</feature>
<feature type="binding site" evidence="12">
    <location>
        <position position="245"/>
    </location>
    <ligand>
        <name>ATP</name>
        <dbReference type="ChEBI" id="CHEBI:30616"/>
    </ligand>
</feature>
<proteinExistence type="inferred from homology"/>
<reference evidence="15 16" key="1">
    <citation type="submission" date="2016-11" db="EMBL/GenBank/DDBJ databases">
        <authorList>
            <person name="Jaros S."/>
            <person name="Januszkiewicz K."/>
            <person name="Wedrychowicz H."/>
        </authorList>
    </citation>
    <scope>NUCLEOTIDE SEQUENCE [LARGE SCALE GENOMIC DNA]</scope>
    <source>
        <strain evidence="15 16">DSM 16112</strain>
    </source>
</reference>
<dbReference type="NCBIfam" id="TIGR00337">
    <property type="entry name" value="PyrG"/>
    <property type="match status" value="1"/>
</dbReference>
<feature type="binding site" evidence="12">
    <location>
        <position position="71"/>
    </location>
    <ligand>
        <name>ATP</name>
        <dbReference type="ChEBI" id="CHEBI:30616"/>
    </ligand>
</feature>
<dbReference type="EC" id="6.3.4.2" evidence="12"/>
<dbReference type="Gene3D" id="3.40.50.880">
    <property type="match status" value="1"/>
</dbReference>
<comment type="catalytic activity">
    <reaction evidence="12">
        <text>L-glutamine + H2O = L-glutamate + NH4(+)</text>
        <dbReference type="Rhea" id="RHEA:15889"/>
        <dbReference type="ChEBI" id="CHEBI:15377"/>
        <dbReference type="ChEBI" id="CHEBI:28938"/>
        <dbReference type="ChEBI" id="CHEBI:29985"/>
        <dbReference type="ChEBI" id="CHEBI:58359"/>
    </reaction>
</comment>
<dbReference type="InterPro" id="IPR004468">
    <property type="entry name" value="CTP_synthase"/>
</dbReference>
<comment type="pathway">
    <text evidence="1 12">Pyrimidine metabolism; CTP biosynthesis via de novo pathway; CTP from UDP: step 2/2.</text>
</comment>
<evidence type="ECO:0000313" key="15">
    <source>
        <dbReference type="EMBL" id="SHE88357.1"/>
    </source>
</evidence>
<name>A0A1M4X4J0_9BURK</name>
<comment type="miscellaneous">
    <text evidence="12">CTPSs have evolved a hybrid strategy for distinguishing between UTP and CTP. The overlapping regions of the product feedback inhibitory and substrate sites recognize a common feature in both compounds, the triphosphate moiety. To differentiate isosteric substrate and product pyrimidine rings, an additional pocket far from the expected kinase/ligase catalytic site, specifically recognizes the cytosine and ribose portions of the product inhibitor.</text>
</comment>
<feature type="domain" description="CTP synthase N-terminal" evidence="14">
    <location>
        <begin position="3"/>
        <end position="270"/>
    </location>
</feature>
<feature type="active site" evidence="12">
    <location>
        <position position="521"/>
    </location>
</feature>
<feature type="binding site" evidence="12">
    <location>
        <position position="144"/>
    </location>
    <ligand>
        <name>Mg(2+)</name>
        <dbReference type="ChEBI" id="CHEBI:18420"/>
    </ligand>
</feature>
<dbReference type="CDD" id="cd03113">
    <property type="entry name" value="CTPS_N"/>
    <property type="match status" value="1"/>
</dbReference>
<feature type="binding site" evidence="12">
    <location>
        <begin position="385"/>
        <end position="388"/>
    </location>
    <ligand>
        <name>L-glutamine</name>
        <dbReference type="ChEBI" id="CHEBI:58359"/>
    </ligand>
</feature>
<dbReference type="Gene3D" id="3.40.50.300">
    <property type="entry name" value="P-loop containing nucleotide triphosphate hydrolases"/>
    <property type="match status" value="1"/>
</dbReference>
<dbReference type="HAMAP" id="MF_01227">
    <property type="entry name" value="PyrG"/>
    <property type="match status" value="1"/>
</dbReference>
<dbReference type="InterPro" id="IPR027417">
    <property type="entry name" value="P-loop_NTPase"/>
</dbReference>
<feature type="binding site" evidence="12">
    <location>
        <position position="13"/>
    </location>
    <ligand>
        <name>UTP</name>
        <dbReference type="ChEBI" id="CHEBI:46398"/>
    </ligand>
</feature>
<dbReference type="GO" id="GO:0004359">
    <property type="term" value="F:glutaminase activity"/>
    <property type="evidence" value="ECO:0007669"/>
    <property type="project" value="RHEA"/>
</dbReference>
<keyword evidence="5 12" id="KW-0547">Nucleotide-binding</keyword>
<dbReference type="RefSeq" id="WP_073355287.1">
    <property type="nucleotide sequence ID" value="NZ_FQUZ01000008.1"/>
</dbReference>
<dbReference type="InterPro" id="IPR029062">
    <property type="entry name" value="Class_I_gatase-like"/>
</dbReference>
<dbReference type="OrthoDB" id="9801107at2"/>
<evidence type="ECO:0000256" key="11">
    <source>
        <dbReference type="ARBA" id="ARBA00059148"/>
    </source>
</evidence>
<dbReference type="Pfam" id="PF00117">
    <property type="entry name" value="GATase"/>
    <property type="match status" value="1"/>
</dbReference>
<feature type="binding site" evidence="12">
    <location>
        <position position="13"/>
    </location>
    <ligand>
        <name>CTP</name>
        <dbReference type="ChEBI" id="CHEBI:37563"/>
        <note>allosteric inhibitor</note>
    </ligand>
</feature>
<dbReference type="GO" id="GO:0044210">
    <property type="term" value="P:'de novo' CTP biosynthetic process"/>
    <property type="evidence" value="ECO:0007669"/>
    <property type="project" value="UniProtKB-UniRule"/>
</dbReference>
<dbReference type="GO" id="GO:0042802">
    <property type="term" value="F:identical protein binding"/>
    <property type="evidence" value="ECO:0007669"/>
    <property type="project" value="TreeGrafter"/>
</dbReference>
<dbReference type="SUPFAM" id="SSF52540">
    <property type="entry name" value="P-loop containing nucleoside triphosphate hydrolases"/>
    <property type="match status" value="1"/>
</dbReference>
<dbReference type="SUPFAM" id="SSF52317">
    <property type="entry name" value="Class I glutamine amidotransferase-like"/>
    <property type="match status" value="1"/>
</dbReference>
<evidence type="ECO:0000256" key="9">
    <source>
        <dbReference type="ARBA" id="ARBA00022975"/>
    </source>
</evidence>
<dbReference type="GO" id="GO:0003883">
    <property type="term" value="F:CTP synthase activity"/>
    <property type="evidence" value="ECO:0007669"/>
    <property type="project" value="UniProtKB-UniRule"/>
</dbReference>
<dbReference type="GO" id="GO:0019856">
    <property type="term" value="P:pyrimidine nucleobase biosynthetic process"/>
    <property type="evidence" value="ECO:0007669"/>
    <property type="project" value="TreeGrafter"/>
</dbReference>
<keyword evidence="7 12" id="KW-0460">Magnesium</keyword>
<evidence type="ECO:0000256" key="3">
    <source>
        <dbReference type="ARBA" id="ARBA00022598"/>
    </source>
</evidence>
<comment type="similarity">
    <text evidence="2 12">Belongs to the CTP synthase family.</text>
</comment>
<keyword evidence="4 12" id="KW-0479">Metal-binding</keyword>
<feature type="binding site" evidence="12">
    <location>
        <position position="474"/>
    </location>
    <ligand>
        <name>L-glutamine</name>
        <dbReference type="ChEBI" id="CHEBI:58359"/>
    </ligand>
</feature>
<feature type="binding site" evidence="12">
    <location>
        <begin position="151"/>
        <end position="153"/>
    </location>
    <ligand>
        <name>CTP</name>
        <dbReference type="ChEBI" id="CHEBI:37563"/>
        <note>allosteric inhibitor</note>
    </ligand>
</feature>
<evidence type="ECO:0000259" key="14">
    <source>
        <dbReference type="Pfam" id="PF06418"/>
    </source>
</evidence>
<dbReference type="CDD" id="cd01746">
    <property type="entry name" value="GATase1_CTP_Synthase"/>
    <property type="match status" value="1"/>
</dbReference>
<dbReference type="EMBL" id="FQUZ01000008">
    <property type="protein sequence ID" value="SHE88357.1"/>
    <property type="molecule type" value="Genomic_DNA"/>
</dbReference>
<feature type="active site" evidence="12">
    <location>
        <position position="523"/>
    </location>
</feature>
<evidence type="ECO:0000256" key="7">
    <source>
        <dbReference type="ARBA" id="ARBA00022842"/>
    </source>
</evidence>
<evidence type="ECO:0000259" key="13">
    <source>
        <dbReference type="Pfam" id="PF00117"/>
    </source>
</evidence>
<feature type="binding site" evidence="12">
    <location>
        <begin position="191"/>
        <end position="196"/>
    </location>
    <ligand>
        <name>CTP</name>
        <dbReference type="ChEBI" id="CHEBI:37563"/>
        <note>allosteric inhibitor</note>
    </ligand>
</feature>
<dbReference type="FunFam" id="3.40.50.300:FF:000009">
    <property type="entry name" value="CTP synthase"/>
    <property type="match status" value="1"/>
</dbReference>
<dbReference type="PANTHER" id="PTHR11550:SF0">
    <property type="entry name" value="CTP SYNTHASE-RELATED"/>
    <property type="match status" value="1"/>
</dbReference>
<feature type="binding site" evidence="12">
    <location>
        <position position="357"/>
    </location>
    <ligand>
        <name>L-glutamine</name>
        <dbReference type="ChEBI" id="CHEBI:58359"/>
    </ligand>
</feature>
<dbReference type="GO" id="GO:0046872">
    <property type="term" value="F:metal ion binding"/>
    <property type="evidence" value="ECO:0007669"/>
    <property type="project" value="UniProtKB-KW"/>
</dbReference>
<evidence type="ECO:0000313" key="16">
    <source>
        <dbReference type="Proteomes" id="UP000184327"/>
    </source>
</evidence>
<evidence type="ECO:0000256" key="5">
    <source>
        <dbReference type="ARBA" id="ARBA00022741"/>
    </source>
</evidence>
<sequence length="563" mass="62096">MTKFVFVTGGVVSSLGKGIAAASLAAILESRGLKVTLIKLDPYINVDPGTMSPFQHGEVFVTDDGAETDLDLGHYERFIETRMKQSNNFTTGRIYQSVLEKERRGDYLGKTVQVIPHITNEIQEYIKRGAGIGTDDAVDVAIAEVGGTVGDIESLPFLEAVRQFSLRAGPNNTAFVHLTYVPWIGAAGELKTKPTQHTVQKLREIGIQPDALLCRADRVIPADEKAKISLFTNVPEWGVISMPDVDSIYKVPRLLHEQGLDGLICDKLRLNTPPARLKRWDDLVWRTEHPQGEVNIAMVGKYVELSDSYKSVNEALRHAGLVNHVQVNITYIDSETLSDRAVLATLAQYDGILVPGGFGSRGVEGKICAARFAREQKTPYLGICLGMQVATIEYARHVANLPHANSTEFDPATPEPVIALIDEWKDADGTIQTRDAQSDLGGTMRLGAQTSDVQPGTLAHRIYGDTVTERHRHRYEANVRYLDQLREAGLVISALTQREQLTEIVELPQEVHPWFIGVQFHPEFKSTPWAGHPLFNAFIEAALQKHRQAAPASKTSRTAKAAS</sequence>
<comment type="caution">
    <text evidence="12">Lacks conserved residue(s) required for the propagation of feature annotation.</text>
</comment>